<dbReference type="AlphaFoldDB" id="A0A5N5SUP8"/>
<evidence type="ECO:0000313" key="3">
    <source>
        <dbReference type="Proteomes" id="UP000326759"/>
    </source>
</evidence>
<evidence type="ECO:0000313" key="2">
    <source>
        <dbReference type="EMBL" id="KAB7497379.1"/>
    </source>
</evidence>
<keyword evidence="3" id="KW-1185">Reference proteome</keyword>
<reference evidence="2 3" key="1">
    <citation type="journal article" date="2019" name="PLoS Biol.">
        <title>Sex chromosomes control vertical transmission of feminizing Wolbachia symbionts in an isopod.</title>
        <authorList>
            <person name="Becking T."/>
            <person name="Chebbi M.A."/>
            <person name="Giraud I."/>
            <person name="Moumen B."/>
            <person name="Laverre T."/>
            <person name="Caubet Y."/>
            <person name="Peccoud J."/>
            <person name="Gilbert C."/>
            <person name="Cordaux R."/>
        </authorList>
    </citation>
    <scope>NUCLEOTIDE SEQUENCE [LARGE SCALE GENOMIC DNA]</scope>
    <source>
        <strain evidence="2">ANa2</strain>
        <tissue evidence="2">Whole body excluding digestive tract and cuticle</tissue>
    </source>
</reference>
<dbReference type="InterPro" id="IPR048459">
    <property type="entry name" value="DNA2_Rift"/>
</dbReference>
<comment type="caution">
    <text evidence="2">The sequence shown here is derived from an EMBL/GenBank/DDBJ whole genome shotgun (WGS) entry which is preliminary data.</text>
</comment>
<dbReference type="EMBL" id="SEYY01020349">
    <property type="protein sequence ID" value="KAB7497379.1"/>
    <property type="molecule type" value="Genomic_DNA"/>
</dbReference>
<gene>
    <name evidence="2" type="ORF">Anas_00971</name>
</gene>
<proteinExistence type="predicted"/>
<dbReference type="Proteomes" id="UP000326759">
    <property type="component" value="Unassembled WGS sequence"/>
</dbReference>
<accession>A0A5N5SUP8</accession>
<dbReference type="Pfam" id="PF21123">
    <property type="entry name" value="Dna2_Rift"/>
    <property type="match status" value="1"/>
</dbReference>
<feature type="domain" description="DNA2 rift barrel" evidence="1">
    <location>
        <begin position="24"/>
        <end position="106"/>
    </location>
</feature>
<name>A0A5N5SUP8_9CRUS</name>
<protein>
    <recommendedName>
        <fullName evidence="1">DNA2 rift barrel domain-containing protein</fullName>
    </recommendedName>
</protein>
<evidence type="ECO:0000259" key="1">
    <source>
        <dbReference type="Pfam" id="PF21123"/>
    </source>
</evidence>
<organism evidence="2 3">
    <name type="scientific">Armadillidium nasatum</name>
    <dbReference type="NCBI Taxonomy" id="96803"/>
    <lineage>
        <taxon>Eukaryota</taxon>
        <taxon>Metazoa</taxon>
        <taxon>Ecdysozoa</taxon>
        <taxon>Arthropoda</taxon>
        <taxon>Crustacea</taxon>
        <taxon>Multicrustacea</taxon>
        <taxon>Malacostraca</taxon>
        <taxon>Eumalacostraca</taxon>
        <taxon>Peracarida</taxon>
        <taxon>Isopoda</taxon>
        <taxon>Oniscidea</taxon>
        <taxon>Crinocheta</taxon>
        <taxon>Armadillidiidae</taxon>
        <taxon>Armadillidium</taxon>
    </lineage>
</organism>
<sequence>MLHLEISATDNESSIRSLWCQDPSQRESHGNCLSGMSLTRNPEDFSNGYFLHTFHRKSIMNNSVEQLPKCFQVGESVLVSSESEIALSLGVVYNIEEKDSIALVLDK</sequence>